<dbReference type="InterPro" id="IPR038765">
    <property type="entry name" value="Papain-like_cys_pep_sf"/>
</dbReference>
<dbReference type="PROSITE" id="PS51935">
    <property type="entry name" value="NLPC_P60"/>
    <property type="match status" value="1"/>
</dbReference>
<feature type="compositionally biased region" description="Low complexity" evidence="5">
    <location>
        <begin position="113"/>
        <end position="139"/>
    </location>
</feature>
<accession>A0ABP5MZZ8</accession>
<feature type="region of interest" description="Disordered" evidence="5">
    <location>
        <begin position="80"/>
        <end position="145"/>
    </location>
</feature>
<keyword evidence="8" id="KW-1185">Reference proteome</keyword>
<dbReference type="Gene3D" id="3.90.1720.10">
    <property type="entry name" value="endopeptidase domain like (from Nostoc punctiforme)"/>
    <property type="match status" value="1"/>
</dbReference>
<name>A0ABP5MZZ8_9MICO</name>
<proteinExistence type="inferred from homology"/>
<dbReference type="Proteomes" id="UP001501084">
    <property type="component" value="Unassembled WGS sequence"/>
</dbReference>
<evidence type="ECO:0000256" key="4">
    <source>
        <dbReference type="ARBA" id="ARBA00022807"/>
    </source>
</evidence>
<dbReference type="SUPFAM" id="SSF54001">
    <property type="entry name" value="Cysteine proteinases"/>
    <property type="match status" value="1"/>
</dbReference>
<dbReference type="EMBL" id="BAAAOP010000012">
    <property type="protein sequence ID" value="GAA2189857.1"/>
    <property type="molecule type" value="Genomic_DNA"/>
</dbReference>
<gene>
    <name evidence="7" type="ORF">GCM10009786_24740</name>
</gene>
<feature type="domain" description="NlpC/P60" evidence="6">
    <location>
        <begin position="125"/>
        <end position="253"/>
    </location>
</feature>
<evidence type="ECO:0000256" key="1">
    <source>
        <dbReference type="ARBA" id="ARBA00007074"/>
    </source>
</evidence>
<evidence type="ECO:0000259" key="6">
    <source>
        <dbReference type="PROSITE" id="PS51935"/>
    </source>
</evidence>
<keyword evidence="3" id="KW-0378">Hydrolase</keyword>
<sequence>MTQHSSTDVVLPSELVGRTPSRAKRIVQMAGAAALSLGMVGTFSLPAYATSPAPEGLPDGFLAAQTLQTNNAETVVAVGETPAGSDEAATAEEAAAAKKAEDEAKAKQEAADRAAAQNAAAAPAGAAGASAPDPSAPQGGDVPAGSGAQGIVDAALAQLGVNQDCTALVEKSLRAVGIPAGDLGTQVHEYTALGGTIVGSGNYAPGDILVFPGQHVGVYIGNGQAVHGGWGGTTRIGPIAPGGESGLTVVRFG</sequence>
<comment type="caution">
    <text evidence="7">The sequence shown here is derived from an EMBL/GenBank/DDBJ whole genome shotgun (WGS) entry which is preliminary data.</text>
</comment>
<organism evidence="7 8">
    <name type="scientific">Leucobacter alluvii</name>
    <dbReference type="NCBI Taxonomy" id="340321"/>
    <lineage>
        <taxon>Bacteria</taxon>
        <taxon>Bacillati</taxon>
        <taxon>Actinomycetota</taxon>
        <taxon>Actinomycetes</taxon>
        <taxon>Micrococcales</taxon>
        <taxon>Microbacteriaceae</taxon>
        <taxon>Leucobacter</taxon>
    </lineage>
</organism>
<dbReference type="InterPro" id="IPR000064">
    <property type="entry name" value="NLP_P60_dom"/>
</dbReference>
<evidence type="ECO:0000256" key="5">
    <source>
        <dbReference type="SAM" id="MobiDB-lite"/>
    </source>
</evidence>
<evidence type="ECO:0000256" key="3">
    <source>
        <dbReference type="ARBA" id="ARBA00022801"/>
    </source>
</evidence>
<feature type="compositionally biased region" description="Basic and acidic residues" evidence="5">
    <location>
        <begin position="95"/>
        <end position="112"/>
    </location>
</feature>
<evidence type="ECO:0000313" key="8">
    <source>
        <dbReference type="Proteomes" id="UP001501084"/>
    </source>
</evidence>
<dbReference type="RefSeq" id="WP_336661270.1">
    <property type="nucleotide sequence ID" value="NZ_BAAAOP010000012.1"/>
</dbReference>
<keyword evidence="4" id="KW-0788">Thiol protease</keyword>
<dbReference type="Pfam" id="PF00877">
    <property type="entry name" value="NLPC_P60"/>
    <property type="match status" value="1"/>
</dbReference>
<evidence type="ECO:0000256" key="2">
    <source>
        <dbReference type="ARBA" id="ARBA00022670"/>
    </source>
</evidence>
<reference evidence="8" key="1">
    <citation type="journal article" date="2019" name="Int. J. Syst. Evol. Microbiol.">
        <title>The Global Catalogue of Microorganisms (GCM) 10K type strain sequencing project: providing services to taxonomists for standard genome sequencing and annotation.</title>
        <authorList>
            <consortium name="The Broad Institute Genomics Platform"/>
            <consortium name="The Broad Institute Genome Sequencing Center for Infectious Disease"/>
            <person name="Wu L."/>
            <person name="Ma J."/>
        </authorList>
    </citation>
    <scope>NUCLEOTIDE SEQUENCE [LARGE SCALE GENOMIC DNA]</scope>
    <source>
        <strain evidence="8">JCM 14919</strain>
    </source>
</reference>
<comment type="similarity">
    <text evidence="1">Belongs to the peptidase C40 family.</text>
</comment>
<feature type="compositionally biased region" description="Low complexity" evidence="5">
    <location>
        <begin position="83"/>
        <end position="94"/>
    </location>
</feature>
<evidence type="ECO:0000313" key="7">
    <source>
        <dbReference type="EMBL" id="GAA2189857.1"/>
    </source>
</evidence>
<protein>
    <recommendedName>
        <fullName evidence="6">NlpC/P60 domain-containing protein</fullName>
    </recommendedName>
</protein>
<keyword evidence="2" id="KW-0645">Protease</keyword>